<gene>
    <name evidence="1" type="ordered locus">Sca_1288</name>
</gene>
<dbReference type="AlphaFoldDB" id="B9DNC8"/>
<evidence type="ECO:0000313" key="2">
    <source>
        <dbReference type="Proteomes" id="UP000000444"/>
    </source>
</evidence>
<organism evidence="1 2">
    <name type="scientific">Staphylococcus carnosus (strain TM300)</name>
    <dbReference type="NCBI Taxonomy" id="396513"/>
    <lineage>
        <taxon>Bacteria</taxon>
        <taxon>Bacillati</taxon>
        <taxon>Bacillota</taxon>
        <taxon>Bacilli</taxon>
        <taxon>Bacillales</taxon>
        <taxon>Staphylococcaceae</taxon>
        <taxon>Staphylococcus</taxon>
    </lineage>
</organism>
<protein>
    <submittedName>
        <fullName evidence="1">Uncharacterized protein</fullName>
    </submittedName>
</protein>
<sequence>MQLNKKTMVAIPRYATIVRLYKYTVAHHIM</sequence>
<dbReference type="EMBL" id="AM295250">
    <property type="protein sequence ID" value="CAL28194.1"/>
    <property type="molecule type" value="Genomic_DNA"/>
</dbReference>
<proteinExistence type="predicted"/>
<reference evidence="1 2" key="1">
    <citation type="journal article" date="2009" name="Appl. Environ. Microbiol.">
        <title>Genome analysis of the meat starter culture bacterium Staphylococcus carnosus TM300.</title>
        <authorList>
            <person name="Rosenstein R."/>
            <person name="Nerz C."/>
            <person name="Biswas L."/>
            <person name="Resch A."/>
            <person name="Raddatz G."/>
            <person name="Schuster S.C."/>
            <person name="Goetz F."/>
        </authorList>
    </citation>
    <scope>NUCLEOTIDE SEQUENCE [LARGE SCALE GENOMIC DNA]</scope>
    <source>
        <strain evidence="1 2">TM300</strain>
    </source>
</reference>
<dbReference type="Proteomes" id="UP000000444">
    <property type="component" value="Chromosome"/>
</dbReference>
<dbReference type="HOGENOM" id="CLU_3405594_0_0_9"/>
<keyword evidence="2" id="KW-1185">Reference proteome</keyword>
<dbReference type="KEGG" id="sca:SCA_1288"/>
<evidence type="ECO:0000313" key="1">
    <source>
        <dbReference type="EMBL" id="CAL28194.1"/>
    </source>
</evidence>
<accession>B9DNC8</accession>
<name>B9DNC8_STACT</name>